<evidence type="ECO:0000313" key="2">
    <source>
        <dbReference type="Proteomes" id="UP001162501"/>
    </source>
</evidence>
<evidence type="ECO:0000313" key="1">
    <source>
        <dbReference type="EMBL" id="CAN0498876.1"/>
    </source>
</evidence>
<dbReference type="EMBL" id="OZ243562">
    <property type="protein sequence ID" value="CAN0498876.1"/>
    <property type="molecule type" value="Genomic_DNA"/>
</dbReference>
<reference evidence="1" key="1">
    <citation type="submission" date="2025-03" db="EMBL/GenBank/DDBJ databases">
        <authorList>
            <consortium name="ELIXIR-Norway"/>
            <consortium name="Elixir Norway"/>
        </authorList>
    </citation>
    <scope>NUCLEOTIDE SEQUENCE</scope>
</reference>
<sequence length="158" mass="15668">MTPSARRLGAGPLPPPRPPTPWLPSGASSCHVTPPPGAPALSSRPRRSGSRAPPVRGLGAAILAAAEGGKSPRHLPFVIQPVGTAPSLDLSPCGADSGLTLLESGRTGGRTGRLSLQPLGPRGLGARGASPGCSHGRGGGTPELPRLSSGGLRTLQAL</sequence>
<name>A0ACB1MJ49_RANTA</name>
<proteinExistence type="predicted"/>
<dbReference type="Proteomes" id="UP001162501">
    <property type="component" value="Chromosome 34"/>
</dbReference>
<organism evidence="1 2">
    <name type="scientific">Rangifer tarandus platyrhynchus</name>
    <name type="common">Svalbard reindeer</name>
    <dbReference type="NCBI Taxonomy" id="3082113"/>
    <lineage>
        <taxon>Eukaryota</taxon>
        <taxon>Metazoa</taxon>
        <taxon>Chordata</taxon>
        <taxon>Craniata</taxon>
        <taxon>Vertebrata</taxon>
        <taxon>Euteleostomi</taxon>
        <taxon>Mammalia</taxon>
        <taxon>Eutheria</taxon>
        <taxon>Laurasiatheria</taxon>
        <taxon>Artiodactyla</taxon>
        <taxon>Ruminantia</taxon>
        <taxon>Pecora</taxon>
        <taxon>Cervidae</taxon>
        <taxon>Odocoileinae</taxon>
        <taxon>Rangifer</taxon>
    </lineage>
</organism>
<gene>
    <name evidence="1" type="ORF">MRATA1EN22A_LOCUS22121</name>
</gene>
<accession>A0ACB1MJ49</accession>
<protein>
    <submittedName>
        <fullName evidence="1">Uncharacterized protein</fullName>
    </submittedName>
</protein>